<dbReference type="Proteomes" id="UP000278983">
    <property type="component" value="Unassembled WGS sequence"/>
</dbReference>
<evidence type="ECO:0000313" key="3">
    <source>
        <dbReference type="EMBL" id="RUL59816.1"/>
    </source>
</evidence>
<dbReference type="RefSeq" id="WP_126678919.1">
    <property type="nucleotide sequence ID" value="NZ_CAUUVU010000039.1"/>
</dbReference>
<keyword evidence="1" id="KW-0472">Membrane</keyword>
<evidence type="ECO:0000256" key="1">
    <source>
        <dbReference type="SAM" id="Phobius"/>
    </source>
</evidence>
<reference evidence="3 4" key="1">
    <citation type="submission" date="2018-12" db="EMBL/GenBank/DDBJ databases">
        <title>Genome sequencing of Prevotella sp. KCOM 3155 (= JS262).</title>
        <authorList>
            <person name="Kook J.-K."/>
            <person name="Park S.-N."/>
            <person name="Lim Y.K."/>
        </authorList>
    </citation>
    <scope>NUCLEOTIDE SEQUENCE [LARGE SCALE GENOMIC DNA]</scope>
    <source>
        <strain evidence="3 4">KCOM 3155</strain>
    </source>
</reference>
<accession>A0A432LLY5</accession>
<organism evidence="3 4">
    <name type="scientific">Prevotella koreensis</name>
    <dbReference type="NCBI Taxonomy" id="2490854"/>
    <lineage>
        <taxon>Bacteria</taxon>
        <taxon>Pseudomonadati</taxon>
        <taxon>Bacteroidota</taxon>
        <taxon>Bacteroidia</taxon>
        <taxon>Bacteroidales</taxon>
        <taxon>Prevotellaceae</taxon>
        <taxon>Prevotella</taxon>
    </lineage>
</organism>
<name>A0A432LLY5_9BACT</name>
<gene>
    <name evidence="3" type="ORF">EHV08_08635</name>
</gene>
<feature type="domain" description="DUF1266" evidence="2">
    <location>
        <begin position="86"/>
        <end position="213"/>
    </location>
</feature>
<evidence type="ECO:0000259" key="2">
    <source>
        <dbReference type="Pfam" id="PF06889"/>
    </source>
</evidence>
<dbReference type="EMBL" id="RYYU01000001">
    <property type="protein sequence ID" value="RUL59816.1"/>
    <property type="molecule type" value="Genomic_DNA"/>
</dbReference>
<proteinExistence type="predicted"/>
<comment type="caution">
    <text evidence="3">The sequence shown here is derived from an EMBL/GenBank/DDBJ whole genome shotgun (WGS) entry which is preliminary data.</text>
</comment>
<keyword evidence="4" id="KW-1185">Reference proteome</keyword>
<keyword evidence="1" id="KW-0812">Transmembrane</keyword>
<sequence length="241" mass="28102">MIFKIILILLALIAAIVLGLFLFARYLNIQAKRRRNAWLATHPQTPLTEEKKRLLVFGAILFSYRREEVLSIVPDVDLKIYAEGMKSQWGVENTEDAMETLNALLALERTTEFDELISQNTDNRKLEYLREKIADGLDIDPDRVRQVNSTYAWDICRLVALSKWCYWNDYISEEDMWRFMQQGAAKAACMGENWQDYVISFLLGRTIQGFGLDDIKDCCVELFNENKSYRDGNLFTCYSFK</sequence>
<protein>
    <submittedName>
        <fullName evidence="3">DUF1266 domain-containing protein</fullName>
    </submittedName>
</protein>
<dbReference type="Pfam" id="PF06889">
    <property type="entry name" value="DUF1266"/>
    <property type="match status" value="1"/>
</dbReference>
<dbReference type="OrthoDB" id="787383at2"/>
<evidence type="ECO:0000313" key="4">
    <source>
        <dbReference type="Proteomes" id="UP000278983"/>
    </source>
</evidence>
<keyword evidence="1" id="KW-1133">Transmembrane helix</keyword>
<feature type="transmembrane region" description="Helical" evidence="1">
    <location>
        <begin position="6"/>
        <end position="27"/>
    </location>
</feature>
<dbReference type="AlphaFoldDB" id="A0A432LLY5"/>
<dbReference type="InterPro" id="IPR009677">
    <property type="entry name" value="DUF1266"/>
</dbReference>